<feature type="domain" description="Cystatin" evidence="5">
    <location>
        <begin position="37"/>
        <end position="132"/>
    </location>
</feature>
<protein>
    <submittedName>
        <fullName evidence="7">Cysteine proteinase inhibitor 10-like</fullName>
    </submittedName>
</protein>
<sequence>MKTSIHSSPRSAPLPLLLLLLAALLLLTAAVHAVDEPKVGGLTKIKHVGSNKEVQELGRFSVGEYNNRLRGRDANPLAFVKVVEAQQQVVEGMQYYLKIAVAAPDGSHKIYNAVVWDRPWLKSRQLMSFTPSTK</sequence>
<dbReference type="AlphaFoldDB" id="A0A6P5EGH2"/>
<dbReference type="InterPro" id="IPR000010">
    <property type="entry name" value="Cystatin_dom"/>
</dbReference>
<evidence type="ECO:0000256" key="1">
    <source>
        <dbReference type="ARBA" id="ARBA00007233"/>
    </source>
</evidence>
<dbReference type="GO" id="GO:0004869">
    <property type="term" value="F:cysteine-type endopeptidase inhibitor activity"/>
    <property type="evidence" value="ECO:0007669"/>
    <property type="project" value="UniProtKB-KW"/>
</dbReference>
<evidence type="ECO:0000259" key="5">
    <source>
        <dbReference type="SMART" id="SM00043"/>
    </source>
</evidence>
<name>A0A6P5EGH2_ANACO</name>
<dbReference type="Gene3D" id="3.10.450.10">
    <property type="match status" value="1"/>
</dbReference>
<keyword evidence="6" id="KW-1185">Reference proteome</keyword>
<dbReference type="SUPFAM" id="SSF54403">
    <property type="entry name" value="Cystatin/monellin"/>
    <property type="match status" value="1"/>
</dbReference>
<dbReference type="OrthoDB" id="1908104at2759"/>
<reference evidence="6" key="1">
    <citation type="journal article" date="2015" name="Nat. Genet.">
        <title>The pineapple genome and the evolution of CAM photosynthesis.</title>
        <authorList>
            <person name="Ming R."/>
            <person name="VanBuren R."/>
            <person name="Wai C.M."/>
            <person name="Tang H."/>
            <person name="Schatz M.C."/>
            <person name="Bowers J.E."/>
            <person name="Lyons E."/>
            <person name="Wang M.L."/>
            <person name="Chen J."/>
            <person name="Biggers E."/>
            <person name="Zhang J."/>
            <person name="Huang L."/>
            <person name="Zhang L."/>
            <person name="Miao W."/>
            <person name="Zhang J."/>
            <person name="Ye Z."/>
            <person name="Miao C."/>
            <person name="Lin Z."/>
            <person name="Wang H."/>
            <person name="Zhou H."/>
            <person name="Yim W.C."/>
            <person name="Priest H.D."/>
            <person name="Zheng C."/>
            <person name="Woodhouse M."/>
            <person name="Edger P.P."/>
            <person name="Guyot R."/>
            <person name="Guo H.B."/>
            <person name="Guo H."/>
            <person name="Zheng G."/>
            <person name="Singh R."/>
            <person name="Sharma A."/>
            <person name="Min X."/>
            <person name="Zheng Y."/>
            <person name="Lee H."/>
            <person name="Gurtowski J."/>
            <person name="Sedlazeck F.J."/>
            <person name="Harkess A."/>
            <person name="McKain M.R."/>
            <person name="Liao Z."/>
            <person name="Fang J."/>
            <person name="Liu J."/>
            <person name="Zhang X."/>
            <person name="Zhang Q."/>
            <person name="Hu W."/>
            <person name="Qin Y."/>
            <person name="Wang K."/>
            <person name="Chen L.Y."/>
            <person name="Shirley N."/>
            <person name="Lin Y.R."/>
            <person name="Liu L.Y."/>
            <person name="Hernandez A.G."/>
            <person name="Wright C.L."/>
            <person name="Bulone V."/>
            <person name="Tuskan G.A."/>
            <person name="Heath K."/>
            <person name="Zee F."/>
            <person name="Moore P.H."/>
            <person name="Sunkar R."/>
            <person name="Leebens-Mack J.H."/>
            <person name="Mockler T."/>
            <person name="Bennetzen J.L."/>
            <person name="Freeling M."/>
            <person name="Sankoff D."/>
            <person name="Paterson A.H."/>
            <person name="Zhu X."/>
            <person name="Yang X."/>
            <person name="Smith J.A."/>
            <person name="Cushman J.C."/>
            <person name="Paull R.E."/>
            <person name="Yu Q."/>
        </authorList>
    </citation>
    <scope>NUCLEOTIDE SEQUENCE [LARGE SCALE GENOMIC DNA]</scope>
    <source>
        <strain evidence="6">cv. F153</strain>
    </source>
</reference>
<feature type="chain" id="PRO_5027953918" evidence="4">
    <location>
        <begin position="34"/>
        <end position="134"/>
    </location>
</feature>
<dbReference type="Pfam" id="PF16845">
    <property type="entry name" value="SQAPI"/>
    <property type="match status" value="1"/>
</dbReference>
<evidence type="ECO:0000313" key="7">
    <source>
        <dbReference type="RefSeq" id="XP_020082417.1"/>
    </source>
</evidence>
<dbReference type="CDD" id="cd00042">
    <property type="entry name" value="CY"/>
    <property type="match status" value="1"/>
</dbReference>
<dbReference type="InterPro" id="IPR046350">
    <property type="entry name" value="Cystatin_sf"/>
</dbReference>
<dbReference type="RefSeq" id="XP_020082417.1">
    <property type="nucleotide sequence ID" value="XM_020226828.1"/>
</dbReference>
<dbReference type="PANTHER" id="PTHR47373">
    <property type="entry name" value="CYSTEINE PROTEINASE INHIBITOR 2"/>
    <property type="match status" value="1"/>
</dbReference>
<feature type="signal peptide" evidence="4">
    <location>
        <begin position="1"/>
        <end position="33"/>
    </location>
</feature>
<keyword evidence="3" id="KW-0789">Thiol protease inhibitor</keyword>
<evidence type="ECO:0000256" key="2">
    <source>
        <dbReference type="ARBA" id="ARBA00022690"/>
    </source>
</evidence>
<dbReference type="GeneID" id="109706027"/>
<keyword evidence="4" id="KW-0732">Signal</keyword>
<dbReference type="PANTHER" id="PTHR47373:SF1">
    <property type="entry name" value="CYSTEINE PROTEINASE INHIBITOR 2"/>
    <property type="match status" value="1"/>
</dbReference>
<evidence type="ECO:0000313" key="6">
    <source>
        <dbReference type="Proteomes" id="UP000515123"/>
    </source>
</evidence>
<reference evidence="7" key="2">
    <citation type="submission" date="2025-08" db="UniProtKB">
        <authorList>
            <consortium name="RefSeq"/>
        </authorList>
    </citation>
    <scope>IDENTIFICATION</scope>
    <source>
        <tissue evidence="7">Leaf</tissue>
    </source>
</reference>
<organism evidence="6 7">
    <name type="scientific">Ananas comosus</name>
    <name type="common">Pineapple</name>
    <name type="synonym">Ananas ananas</name>
    <dbReference type="NCBI Taxonomy" id="4615"/>
    <lineage>
        <taxon>Eukaryota</taxon>
        <taxon>Viridiplantae</taxon>
        <taxon>Streptophyta</taxon>
        <taxon>Embryophyta</taxon>
        <taxon>Tracheophyta</taxon>
        <taxon>Spermatophyta</taxon>
        <taxon>Magnoliopsida</taxon>
        <taxon>Liliopsida</taxon>
        <taxon>Poales</taxon>
        <taxon>Bromeliaceae</taxon>
        <taxon>Bromelioideae</taxon>
        <taxon>Ananas</taxon>
    </lineage>
</organism>
<dbReference type="SMART" id="SM00043">
    <property type="entry name" value="CY"/>
    <property type="match status" value="1"/>
</dbReference>
<dbReference type="Proteomes" id="UP000515123">
    <property type="component" value="Unplaced"/>
</dbReference>
<gene>
    <name evidence="7" type="primary">LOC109706027</name>
</gene>
<keyword evidence="2" id="KW-0646">Protease inhibitor</keyword>
<accession>A0A6P5EGH2</accession>
<proteinExistence type="inferred from homology"/>
<comment type="similarity">
    <text evidence="1">Belongs to the cystatin family. Phytocystatin subfamily.</text>
</comment>
<evidence type="ECO:0000256" key="4">
    <source>
        <dbReference type="SAM" id="SignalP"/>
    </source>
</evidence>
<evidence type="ECO:0000256" key="3">
    <source>
        <dbReference type="ARBA" id="ARBA00022704"/>
    </source>
</evidence>